<dbReference type="InterPro" id="IPR043129">
    <property type="entry name" value="ATPase_NBD"/>
</dbReference>
<evidence type="ECO:0000256" key="3">
    <source>
        <dbReference type="ARBA" id="ARBA00004496"/>
    </source>
</evidence>
<evidence type="ECO:0000256" key="14">
    <source>
        <dbReference type="ARBA" id="ARBA00038036"/>
    </source>
</evidence>
<feature type="binding site" evidence="16">
    <location>
        <position position="134"/>
    </location>
    <ligand>
        <name>ATP</name>
        <dbReference type="ChEBI" id="CHEBI:30616"/>
    </ligand>
</feature>
<evidence type="ECO:0000256" key="5">
    <source>
        <dbReference type="ARBA" id="ARBA00011738"/>
    </source>
</evidence>
<dbReference type="GO" id="GO:0005524">
    <property type="term" value="F:ATP binding"/>
    <property type="evidence" value="ECO:0007669"/>
    <property type="project" value="UniProtKB-UniRule"/>
</dbReference>
<feature type="binding site" evidence="16">
    <location>
        <position position="186"/>
    </location>
    <ligand>
        <name>substrate</name>
    </ligand>
</feature>
<dbReference type="EC" id="2.7.1.33" evidence="6 16"/>
<dbReference type="GO" id="GO:0004594">
    <property type="term" value="F:pantothenate kinase activity"/>
    <property type="evidence" value="ECO:0007669"/>
    <property type="project" value="UniProtKB-UniRule"/>
</dbReference>
<keyword evidence="16" id="KW-0479">Metal-binding</keyword>
<dbReference type="NCBIfam" id="TIGR00671">
    <property type="entry name" value="baf"/>
    <property type="match status" value="1"/>
</dbReference>
<keyword evidence="12 16" id="KW-0630">Potassium</keyword>
<dbReference type="InterPro" id="IPR004619">
    <property type="entry name" value="Type_III_PanK"/>
</dbReference>
<evidence type="ECO:0000256" key="9">
    <source>
        <dbReference type="ARBA" id="ARBA00022741"/>
    </source>
</evidence>
<evidence type="ECO:0000256" key="11">
    <source>
        <dbReference type="ARBA" id="ARBA00022840"/>
    </source>
</evidence>
<keyword evidence="11 16" id="KW-0067">ATP-binding</keyword>
<reference evidence="17" key="1">
    <citation type="journal article" date="2014" name="Int. J. Syst. Evol. Microbiol.">
        <title>Complete genome sequence of Corynebacterium casei LMG S-19264T (=DSM 44701T), isolated from a smear-ripened cheese.</title>
        <authorList>
            <consortium name="US DOE Joint Genome Institute (JGI-PGF)"/>
            <person name="Walter F."/>
            <person name="Albersmeier A."/>
            <person name="Kalinowski J."/>
            <person name="Ruckert C."/>
        </authorList>
    </citation>
    <scope>NUCLEOTIDE SEQUENCE</scope>
    <source>
        <strain evidence="17">KCTC 23224</strain>
    </source>
</reference>
<sequence>MFCSIDAGNSNIVFAFYDEVKQHWIHEFRVKTSKRLTVLSLEKSIHLFFLENEIKIDEITGVGISSVVPEVNQVLQQFCVEYLGKSCFLIGPESYRLLSVKTARPSEIGSDLMCNAYAAFERMAGPCIVVDFGTALTFTVIGEDGQILGVNIAPGLKTAIKSLFSNTAKLPEVELTLPKSLLGKDTVHAIQAGVLYGYVGLVKEMLKGIQLELGYRCHIIATGGLSSILTSLQQEFDLVDRYLTVEGVRLVTLANQERKVIK</sequence>
<dbReference type="AlphaFoldDB" id="A0A8J3CYM5"/>
<comment type="pathway">
    <text evidence="4 16">Cofactor biosynthesis; coenzyme A biosynthesis; CoA from (R)-pantothenate: step 1/5.</text>
</comment>
<dbReference type="RefSeq" id="WP_189581836.1">
    <property type="nucleotide sequence ID" value="NZ_BMYF01000011.1"/>
</dbReference>
<comment type="subunit">
    <text evidence="5 16">Homodimer.</text>
</comment>
<evidence type="ECO:0000313" key="18">
    <source>
        <dbReference type="Proteomes" id="UP000642809"/>
    </source>
</evidence>
<evidence type="ECO:0000256" key="10">
    <source>
        <dbReference type="ARBA" id="ARBA00022777"/>
    </source>
</evidence>
<comment type="cofactor">
    <cofactor evidence="16">
        <name>NH4(+)</name>
        <dbReference type="ChEBI" id="CHEBI:28938"/>
    </cofactor>
    <cofactor evidence="16">
        <name>K(+)</name>
        <dbReference type="ChEBI" id="CHEBI:29103"/>
    </cofactor>
    <text evidence="16">A monovalent cation. Ammonium or potassium.</text>
</comment>
<evidence type="ECO:0000256" key="8">
    <source>
        <dbReference type="ARBA" id="ARBA00022679"/>
    </source>
</evidence>
<keyword evidence="13 16" id="KW-0173">Coenzyme A biosynthesis</keyword>
<comment type="function">
    <text evidence="16">Catalyzes the phosphorylation of pantothenate (Pan), the first step in CoA biosynthesis.</text>
</comment>
<comment type="caution">
    <text evidence="16">Lacks conserved residue(s) required for the propagation of feature annotation.</text>
</comment>
<dbReference type="EMBL" id="BMYF01000011">
    <property type="protein sequence ID" value="GHB39456.1"/>
    <property type="molecule type" value="Genomic_DNA"/>
</dbReference>
<dbReference type="HAMAP" id="MF_01274">
    <property type="entry name" value="Pantothen_kinase_3"/>
    <property type="match status" value="1"/>
</dbReference>
<dbReference type="PANTHER" id="PTHR34265">
    <property type="entry name" value="TYPE III PANTOTHENATE KINASE"/>
    <property type="match status" value="1"/>
</dbReference>
<feature type="binding site" evidence="16">
    <location>
        <begin position="6"/>
        <end position="13"/>
    </location>
    <ligand>
        <name>ATP</name>
        <dbReference type="ChEBI" id="CHEBI:30616"/>
    </ligand>
</feature>
<keyword evidence="10 16" id="KW-0418">Kinase</keyword>
<comment type="cofactor">
    <cofactor evidence="2">
        <name>K(+)</name>
        <dbReference type="ChEBI" id="CHEBI:29103"/>
    </cofactor>
</comment>
<name>A0A8J3CYM5_9BACT</name>
<keyword evidence="18" id="KW-1185">Reference proteome</keyword>
<dbReference type="Pfam" id="PF03309">
    <property type="entry name" value="Pan_kinase"/>
    <property type="match status" value="1"/>
</dbReference>
<dbReference type="Gene3D" id="3.30.420.40">
    <property type="match status" value="2"/>
</dbReference>
<organism evidence="17 18">
    <name type="scientific">Mongoliitalea lutea</name>
    <dbReference type="NCBI Taxonomy" id="849756"/>
    <lineage>
        <taxon>Bacteria</taxon>
        <taxon>Pseudomonadati</taxon>
        <taxon>Bacteroidota</taxon>
        <taxon>Cytophagia</taxon>
        <taxon>Cytophagales</taxon>
        <taxon>Cyclobacteriaceae</taxon>
        <taxon>Mongoliitalea</taxon>
    </lineage>
</organism>
<dbReference type="GO" id="GO:0015937">
    <property type="term" value="P:coenzyme A biosynthetic process"/>
    <property type="evidence" value="ECO:0007669"/>
    <property type="project" value="UniProtKB-UniRule"/>
</dbReference>
<evidence type="ECO:0000256" key="13">
    <source>
        <dbReference type="ARBA" id="ARBA00022993"/>
    </source>
</evidence>
<dbReference type="Proteomes" id="UP000642809">
    <property type="component" value="Unassembled WGS sequence"/>
</dbReference>
<dbReference type="UniPathway" id="UPA00241">
    <property type="reaction ID" value="UER00352"/>
</dbReference>
<gene>
    <name evidence="16 17" type="primary">coaX</name>
    <name evidence="17" type="ORF">GCM10008106_20840</name>
</gene>
<comment type="subcellular location">
    <subcellularLocation>
        <location evidence="3 16">Cytoplasm</location>
    </subcellularLocation>
</comment>
<protein>
    <recommendedName>
        <fullName evidence="15 16">Type III pantothenate kinase</fullName>
        <ecNumber evidence="6 16">2.7.1.33</ecNumber>
    </recommendedName>
    <alternativeName>
        <fullName evidence="16">PanK-III</fullName>
    </alternativeName>
    <alternativeName>
        <fullName evidence="16">Pantothenic acid kinase</fullName>
    </alternativeName>
</protein>
<dbReference type="CDD" id="cd24015">
    <property type="entry name" value="ASKHA_NBD_PanK-III"/>
    <property type="match status" value="1"/>
</dbReference>
<dbReference type="GO" id="GO:0046872">
    <property type="term" value="F:metal ion binding"/>
    <property type="evidence" value="ECO:0007669"/>
    <property type="project" value="UniProtKB-KW"/>
</dbReference>
<dbReference type="SUPFAM" id="SSF53067">
    <property type="entry name" value="Actin-like ATPase domain"/>
    <property type="match status" value="2"/>
</dbReference>
<evidence type="ECO:0000256" key="6">
    <source>
        <dbReference type="ARBA" id="ARBA00012102"/>
    </source>
</evidence>
<reference evidence="17" key="2">
    <citation type="submission" date="2020-09" db="EMBL/GenBank/DDBJ databases">
        <authorList>
            <person name="Sun Q."/>
            <person name="Kim S."/>
        </authorList>
    </citation>
    <scope>NUCLEOTIDE SEQUENCE</scope>
    <source>
        <strain evidence="17">KCTC 23224</strain>
    </source>
</reference>
<feature type="binding site" evidence="16">
    <location>
        <position position="131"/>
    </location>
    <ligand>
        <name>K(+)</name>
        <dbReference type="ChEBI" id="CHEBI:29103"/>
    </ligand>
</feature>
<evidence type="ECO:0000256" key="4">
    <source>
        <dbReference type="ARBA" id="ARBA00005225"/>
    </source>
</evidence>
<feature type="active site" description="Proton acceptor" evidence="16">
    <location>
        <position position="111"/>
    </location>
</feature>
<evidence type="ECO:0000313" key="17">
    <source>
        <dbReference type="EMBL" id="GHB39456.1"/>
    </source>
</evidence>
<keyword evidence="8 16" id="KW-0808">Transferase</keyword>
<comment type="caution">
    <text evidence="17">The sequence shown here is derived from an EMBL/GenBank/DDBJ whole genome shotgun (WGS) entry which is preliminary data.</text>
</comment>
<evidence type="ECO:0000256" key="15">
    <source>
        <dbReference type="ARBA" id="ARBA00040883"/>
    </source>
</evidence>
<evidence type="ECO:0000256" key="7">
    <source>
        <dbReference type="ARBA" id="ARBA00022490"/>
    </source>
</evidence>
<evidence type="ECO:0000256" key="16">
    <source>
        <dbReference type="HAMAP-Rule" id="MF_01274"/>
    </source>
</evidence>
<proteinExistence type="inferred from homology"/>
<evidence type="ECO:0000256" key="12">
    <source>
        <dbReference type="ARBA" id="ARBA00022958"/>
    </source>
</evidence>
<accession>A0A8J3CYM5</accession>
<keyword evidence="9 16" id="KW-0547">Nucleotide-binding</keyword>
<comment type="catalytic activity">
    <reaction evidence="1 16">
        <text>(R)-pantothenate + ATP = (R)-4'-phosphopantothenate + ADP + H(+)</text>
        <dbReference type="Rhea" id="RHEA:16373"/>
        <dbReference type="ChEBI" id="CHEBI:10986"/>
        <dbReference type="ChEBI" id="CHEBI:15378"/>
        <dbReference type="ChEBI" id="CHEBI:29032"/>
        <dbReference type="ChEBI" id="CHEBI:30616"/>
        <dbReference type="ChEBI" id="CHEBI:456216"/>
        <dbReference type="EC" id="2.7.1.33"/>
    </reaction>
</comment>
<dbReference type="GO" id="GO:0005737">
    <property type="term" value="C:cytoplasm"/>
    <property type="evidence" value="ECO:0007669"/>
    <property type="project" value="UniProtKB-SubCell"/>
</dbReference>
<keyword evidence="7 16" id="KW-0963">Cytoplasm</keyword>
<evidence type="ECO:0000256" key="1">
    <source>
        <dbReference type="ARBA" id="ARBA00001206"/>
    </source>
</evidence>
<comment type="similarity">
    <text evidence="14 16">Belongs to the type III pantothenate kinase family.</text>
</comment>
<dbReference type="PANTHER" id="PTHR34265:SF1">
    <property type="entry name" value="TYPE III PANTOTHENATE KINASE"/>
    <property type="match status" value="1"/>
</dbReference>
<feature type="binding site" evidence="16">
    <location>
        <begin position="109"/>
        <end position="112"/>
    </location>
    <ligand>
        <name>substrate</name>
    </ligand>
</feature>
<evidence type="ECO:0000256" key="2">
    <source>
        <dbReference type="ARBA" id="ARBA00001958"/>
    </source>
</evidence>